<evidence type="ECO:0000313" key="2">
    <source>
        <dbReference type="EMBL" id="SCW62070.1"/>
    </source>
</evidence>
<reference evidence="3" key="1">
    <citation type="submission" date="2016-10" db="EMBL/GenBank/DDBJ databases">
        <authorList>
            <person name="Varghese N."/>
            <person name="Submissions S."/>
        </authorList>
    </citation>
    <scope>NUCLEOTIDE SEQUENCE [LARGE SCALE GENOMIC DNA]</scope>
    <source>
        <strain evidence="3">CGMCC 1.8946</strain>
    </source>
</reference>
<evidence type="ECO:0000313" key="3">
    <source>
        <dbReference type="Proteomes" id="UP000198601"/>
    </source>
</evidence>
<feature type="region of interest" description="Disordered" evidence="1">
    <location>
        <begin position="1"/>
        <end position="23"/>
    </location>
</feature>
<feature type="compositionally biased region" description="Basic and acidic residues" evidence="1">
    <location>
        <begin position="1"/>
        <end position="10"/>
    </location>
</feature>
<dbReference type="EMBL" id="FMTT01000021">
    <property type="protein sequence ID" value="SCW62070.1"/>
    <property type="molecule type" value="Genomic_DNA"/>
</dbReference>
<name>A0A1G4RYY0_9BACL</name>
<dbReference type="STRING" id="624147.SAMN04487970_102126"/>
<accession>A0A1G4RYY0</accession>
<sequence length="49" mass="5564">MSENKKHEGNYESTASMEADNQDMEFVNDTINQVKTTVNQIGATQKEKE</sequence>
<dbReference type="AlphaFoldDB" id="A0A1G4RYY0"/>
<dbReference type="Proteomes" id="UP000198601">
    <property type="component" value="Unassembled WGS sequence"/>
</dbReference>
<organism evidence="2 3">
    <name type="scientific">Paenibacillus tianmuensis</name>
    <dbReference type="NCBI Taxonomy" id="624147"/>
    <lineage>
        <taxon>Bacteria</taxon>
        <taxon>Bacillati</taxon>
        <taxon>Bacillota</taxon>
        <taxon>Bacilli</taxon>
        <taxon>Bacillales</taxon>
        <taxon>Paenibacillaceae</taxon>
        <taxon>Paenibacillus</taxon>
    </lineage>
</organism>
<evidence type="ECO:0000256" key="1">
    <source>
        <dbReference type="SAM" id="MobiDB-lite"/>
    </source>
</evidence>
<proteinExistence type="predicted"/>
<keyword evidence="3" id="KW-1185">Reference proteome</keyword>
<protein>
    <submittedName>
        <fullName evidence="2">Uncharacterized protein</fullName>
    </submittedName>
</protein>
<gene>
    <name evidence="2" type="ORF">SAMN04487970_102126</name>
</gene>
<dbReference type="RefSeq" id="WP_167670216.1">
    <property type="nucleotide sequence ID" value="NZ_FMTT01000021.1"/>
</dbReference>